<dbReference type="InterPro" id="IPR011712">
    <property type="entry name" value="Sig_transdc_His_kin_sub3_dim/P"/>
</dbReference>
<evidence type="ECO:0000256" key="7">
    <source>
        <dbReference type="ARBA" id="ARBA00022840"/>
    </source>
</evidence>
<organism evidence="12 13">
    <name type="scientific">Nocardia bovistercoris</name>
    <dbReference type="NCBI Taxonomy" id="2785916"/>
    <lineage>
        <taxon>Bacteria</taxon>
        <taxon>Bacillati</taxon>
        <taxon>Actinomycetota</taxon>
        <taxon>Actinomycetes</taxon>
        <taxon>Mycobacteriales</taxon>
        <taxon>Nocardiaceae</taxon>
        <taxon>Nocardia</taxon>
    </lineage>
</organism>
<dbReference type="EMBL" id="JADMLG010000002">
    <property type="protein sequence ID" value="MBH0775485.1"/>
    <property type="molecule type" value="Genomic_DNA"/>
</dbReference>
<dbReference type="GO" id="GO:0016020">
    <property type="term" value="C:membrane"/>
    <property type="evidence" value="ECO:0007669"/>
    <property type="project" value="InterPro"/>
</dbReference>
<protein>
    <recommendedName>
        <fullName evidence="2">histidine kinase</fullName>
        <ecNumber evidence="2">2.7.13.3</ecNumber>
    </recommendedName>
</protein>
<name>A0A931I7W0_9NOCA</name>
<keyword evidence="9" id="KW-0472">Membrane</keyword>
<keyword evidence="13" id="KW-1185">Reference proteome</keyword>
<keyword evidence="9" id="KW-1133">Transmembrane helix</keyword>
<dbReference type="RefSeq" id="WP_196147853.1">
    <property type="nucleotide sequence ID" value="NZ_JADMLG010000002.1"/>
</dbReference>
<dbReference type="PANTHER" id="PTHR24421:SF10">
    <property type="entry name" value="NITRATE_NITRITE SENSOR PROTEIN NARQ"/>
    <property type="match status" value="1"/>
</dbReference>
<dbReference type="GO" id="GO:0046983">
    <property type="term" value="F:protein dimerization activity"/>
    <property type="evidence" value="ECO:0007669"/>
    <property type="project" value="InterPro"/>
</dbReference>
<evidence type="ECO:0000256" key="2">
    <source>
        <dbReference type="ARBA" id="ARBA00012438"/>
    </source>
</evidence>
<dbReference type="InterPro" id="IPR003594">
    <property type="entry name" value="HATPase_dom"/>
</dbReference>
<keyword evidence="3" id="KW-0597">Phosphoprotein</keyword>
<dbReference type="GO" id="GO:0005524">
    <property type="term" value="F:ATP binding"/>
    <property type="evidence" value="ECO:0007669"/>
    <property type="project" value="UniProtKB-KW"/>
</dbReference>
<keyword evidence="8" id="KW-0902">Two-component regulatory system</keyword>
<evidence type="ECO:0000259" key="10">
    <source>
        <dbReference type="Pfam" id="PF02518"/>
    </source>
</evidence>
<keyword evidence="5" id="KW-0547">Nucleotide-binding</keyword>
<dbReference type="SUPFAM" id="SSF55874">
    <property type="entry name" value="ATPase domain of HSP90 chaperone/DNA topoisomerase II/histidine kinase"/>
    <property type="match status" value="1"/>
</dbReference>
<gene>
    <name evidence="12" type="ORF">IT779_04175</name>
</gene>
<dbReference type="Proteomes" id="UP000655751">
    <property type="component" value="Unassembled WGS sequence"/>
</dbReference>
<dbReference type="InterPro" id="IPR050482">
    <property type="entry name" value="Sensor_HK_TwoCompSys"/>
</dbReference>
<keyword evidence="6" id="KW-0418">Kinase</keyword>
<dbReference type="InterPro" id="IPR036890">
    <property type="entry name" value="HATPase_C_sf"/>
</dbReference>
<evidence type="ECO:0000259" key="11">
    <source>
        <dbReference type="Pfam" id="PF07730"/>
    </source>
</evidence>
<reference evidence="12" key="1">
    <citation type="submission" date="2020-11" db="EMBL/GenBank/DDBJ databases">
        <title>Nocardia NEAU-351.nov., a novel actinomycete isolated from the cow dung.</title>
        <authorList>
            <person name="Zhang X."/>
        </authorList>
    </citation>
    <scope>NUCLEOTIDE SEQUENCE</scope>
    <source>
        <strain evidence="12">NEAU-351</strain>
    </source>
</reference>
<evidence type="ECO:0000256" key="5">
    <source>
        <dbReference type="ARBA" id="ARBA00022741"/>
    </source>
</evidence>
<dbReference type="Gene3D" id="3.30.565.10">
    <property type="entry name" value="Histidine kinase-like ATPase, C-terminal domain"/>
    <property type="match status" value="1"/>
</dbReference>
<evidence type="ECO:0000256" key="4">
    <source>
        <dbReference type="ARBA" id="ARBA00022679"/>
    </source>
</evidence>
<feature type="transmembrane region" description="Helical" evidence="9">
    <location>
        <begin position="55"/>
        <end position="83"/>
    </location>
</feature>
<sequence>MRHIAADVLDTWLRGLGPRARFTVAALASIAAFAVVLVTLLAATELPEQQALGLAAAQGVALFAATRAPLLGVGVSLTAVAAASLAARTAVWLDPMLNSHFVVLGVAAFRMPVRQVVIAWVATVTLGCVLALYLRPHEWLVQLLLATVVSGLLSTTVVAVRALASTTASLSRQRDAAERQRQRTMHWEERARIARELHDIVAHHMTVIAIRAEAARYRDPDITAHTVAELATIRDSATTALAEMRHVLDVLRNGDSGVMPQPTLDDIAELVESARAAGTRIDLRFHGDTSKTPAGVELSGYRIVQEALSNAIRHAPGAPVRIEITATGEAIRVHVDNPLAPRPVAAAGSGHGLLGIRERVAMLGGTIDVGPSNGKYLVAAILPIPREA</sequence>
<keyword evidence="4" id="KW-0808">Transferase</keyword>
<accession>A0A931I7W0</accession>
<feature type="transmembrane region" description="Helical" evidence="9">
    <location>
        <begin position="140"/>
        <end position="164"/>
    </location>
</feature>
<evidence type="ECO:0000256" key="1">
    <source>
        <dbReference type="ARBA" id="ARBA00000085"/>
    </source>
</evidence>
<keyword evidence="9" id="KW-0812">Transmembrane</keyword>
<dbReference type="Pfam" id="PF02518">
    <property type="entry name" value="HATPase_c"/>
    <property type="match status" value="1"/>
</dbReference>
<evidence type="ECO:0000256" key="6">
    <source>
        <dbReference type="ARBA" id="ARBA00022777"/>
    </source>
</evidence>
<dbReference type="EC" id="2.7.13.3" evidence="2"/>
<dbReference type="CDD" id="cd16917">
    <property type="entry name" value="HATPase_UhpB-NarQ-NarX-like"/>
    <property type="match status" value="1"/>
</dbReference>
<dbReference type="GO" id="GO:0000155">
    <property type="term" value="F:phosphorelay sensor kinase activity"/>
    <property type="evidence" value="ECO:0007669"/>
    <property type="project" value="InterPro"/>
</dbReference>
<evidence type="ECO:0000256" key="9">
    <source>
        <dbReference type="SAM" id="Phobius"/>
    </source>
</evidence>
<evidence type="ECO:0000313" key="13">
    <source>
        <dbReference type="Proteomes" id="UP000655751"/>
    </source>
</evidence>
<dbReference type="AlphaFoldDB" id="A0A931I7W0"/>
<feature type="domain" description="Histidine kinase/HSP90-like ATPase" evidence="10">
    <location>
        <begin position="301"/>
        <end position="376"/>
    </location>
</feature>
<keyword evidence="7" id="KW-0067">ATP-binding</keyword>
<comment type="catalytic activity">
    <reaction evidence="1">
        <text>ATP + protein L-histidine = ADP + protein N-phospho-L-histidine.</text>
        <dbReference type="EC" id="2.7.13.3"/>
    </reaction>
</comment>
<feature type="transmembrane region" description="Helical" evidence="9">
    <location>
        <begin position="20"/>
        <end position="43"/>
    </location>
</feature>
<dbReference type="Gene3D" id="1.20.5.1930">
    <property type="match status" value="1"/>
</dbReference>
<dbReference type="PANTHER" id="PTHR24421">
    <property type="entry name" value="NITRATE/NITRITE SENSOR PROTEIN NARX-RELATED"/>
    <property type="match status" value="1"/>
</dbReference>
<dbReference type="Pfam" id="PF07730">
    <property type="entry name" value="HisKA_3"/>
    <property type="match status" value="1"/>
</dbReference>
<comment type="caution">
    <text evidence="12">The sequence shown here is derived from an EMBL/GenBank/DDBJ whole genome shotgun (WGS) entry which is preliminary data.</text>
</comment>
<feature type="domain" description="Signal transduction histidine kinase subgroup 3 dimerisation and phosphoacceptor" evidence="11">
    <location>
        <begin position="189"/>
        <end position="254"/>
    </location>
</feature>
<feature type="transmembrane region" description="Helical" evidence="9">
    <location>
        <begin position="116"/>
        <end position="134"/>
    </location>
</feature>
<evidence type="ECO:0000256" key="8">
    <source>
        <dbReference type="ARBA" id="ARBA00023012"/>
    </source>
</evidence>
<evidence type="ECO:0000256" key="3">
    <source>
        <dbReference type="ARBA" id="ARBA00022553"/>
    </source>
</evidence>
<proteinExistence type="predicted"/>
<evidence type="ECO:0000313" key="12">
    <source>
        <dbReference type="EMBL" id="MBH0775485.1"/>
    </source>
</evidence>